<name>A0ABX1T6T6_9PROT</name>
<dbReference type="EMBL" id="SPMX01000019">
    <property type="protein sequence ID" value="NMQ05362.1"/>
    <property type="molecule type" value="Genomic_DNA"/>
</dbReference>
<organism evidence="1 2">
    <name type="scientific">Candidatus Accumulibacter contiguus</name>
    <dbReference type="NCBI Taxonomy" id="2954381"/>
    <lineage>
        <taxon>Bacteria</taxon>
        <taxon>Pseudomonadati</taxon>
        <taxon>Pseudomonadota</taxon>
        <taxon>Betaproteobacteria</taxon>
        <taxon>Candidatus Accumulibacter</taxon>
    </lineage>
</organism>
<gene>
    <name evidence="1" type="ORF">E4Q08_08800</name>
</gene>
<evidence type="ECO:0000313" key="1">
    <source>
        <dbReference type="EMBL" id="NMQ05362.1"/>
    </source>
</evidence>
<proteinExistence type="predicted"/>
<evidence type="ECO:0008006" key="3">
    <source>
        <dbReference type="Google" id="ProtNLM"/>
    </source>
</evidence>
<protein>
    <recommendedName>
        <fullName evidence="3">TIR domain-containing protein</fullName>
    </recommendedName>
</protein>
<dbReference type="SUPFAM" id="SSF52200">
    <property type="entry name" value="Toll/Interleukin receptor TIR domain"/>
    <property type="match status" value="1"/>
</dbReference>
<sequence>MVRQLRRALAELDTSLTIDSRTFHGGDPLESMIRAAIDRSSGVLVLVSPAGRTDQSHGAALPRATRALAARQRRNCRCAGCRRRYANARWCSASSMARSTSACCGT</sequence>
<keyword evidence="2" id="KW-1185">Reference proteome</keyword>
<accession>A0ABX1T6T6</accession>
<dbReference type="InterPro" id="IPR035897">
    <property type="entry name" value="Toll_tir_struct_dom_sf"/>
</dbReference>
<evidence type="ECO:0000313" key="2">
    <source>
        <dbReference type="Proteomes" id="UP000886469"/>
    </source>
</evidence>
<reference evidence="1" key="1">
    <citation type="submission" date="2019-03" db="EMBL/GenBank/DDBJ databases">
        <title>Metabolic reconstructions from genomes of highly enriched 'Candidatus Accumulibacter' and 'Candidatus Competibacter' bioreactor populations.</title>
        <authorList>
            <person name="Annavajhala M.K."/>
            <person name="Welles L."/>
            <person name="Abbas B."/>
            <person name="Sorokin D."/>
            <person name="Park H."/>
            <person name="Van Loosdrecht M."/>
            <person name="Chandran K."/>
        </authorList>
    </citation>
    <scope>NUCLEOTIDE SEQUENCE</scope>
    <source>
        <strain evidence="1">SBR_L</strain>
    </source>
</reference>
<dbReference type="Proteomes" id="UP000886469">
    <property type="component" value="Unassembled WGS sequence"/>
</dbReference>
<comment type="caution">
    <text evidence="1">The sequence shown here is derived from an EMBL/GenBank/DDBJ whole genome shotgun (WGS) entry which is preliminary data.</text>
</comment>